<dbReference type="Pfam" id="PF08327">
    <property type="entry name" value="AHSA1"/>
    <property type="match status" value="1"/>
</dbReference>
<proteinExistence type="inferred from homology"/>
<keyword evidence="4" id="KW-1185">Reference proteome</keyword>
<evidence type="ECO:0000313" key="4">
    <source>
        <dbReference type="Proteomes" id="UP000295793"/>
    </source>
</evidence>
<evidence type="ECO:0000256" key="1">
    <source>
        <dbReference type="ARBA" id="ARBA00006817"/>
    </source>
</evidence>
<dbReference type="EMBL" id="SLZR01000001">
    <property type="protein sequence ID" value="TCS44067.1"/>
    <property type="molecule type" value="Genomic_DNA"/>
</dbReference>
<dbReference type="RefSeq" id="WP_165901777.1">
    <property type="nucleotide sequence ID" value="NZ_SLZR01000001.1"/>
</dbReference>
<dbReference type="AlphaFoldDB" id="A0A4R3IE81"/>
<reference evidence="3 4" key="1">
    <citation type="submission" date="2019-03" db="EMBL/GenBank/DDBJ databases">
        <title>Genomic Encyclopedia of Archaeal and Bacterial Type Strains, Phase II (KMG-II): from individual species to whole genera.</title>
        <authorList>
            <person name="Goeker M."/>
        </authorList>
    </citation>
    <scope>NUCLEOTIDE SEQUENCE [LARGE SCALE GENOMIC DNA]</scope>
    <source>
        <strain evidence="3 4">DSM 15388</strain>
    </source>
</reference>
<protein>
    <submittedName>
        <fullName evidence="3">Activator of Hsp90 ATPase-like protein</fullName>
    </submittedName>
</protein>
<accession>A0A4R3IE81</accession>
<dbReference type="Gene3D" id="3.30.530.20">
    <property type="match status" value="1"/>
</dbReference>
<comment type="caution">
    <text evidence="3">The sequence shown here is derived from an EMBL/GenBank/DDBJ whole genome shotgun (WGS) entry which is preliminary data.</text>
</comment>
<comment type="similarity">
    <text evidence="1">Belongs to the AHA1 family.</text>
</comment>
<sequence>MTTLYHEIVVQAEPDRIWSLLTTRTGLEQWWPGSISTHGADSWQFQAQQQEVSMVFRVVEEETESVLEWLCTQGEDYWHNTLVHWRIEKAEGENRLILEHRDLRETPSELASLNTRWGVLMNRIALQLQEERRKG</sequence>
<organism evidence="3 4">
    <name type="scientific">Reinekea marinisedimentorum</name>
    <dbReference type="NCBI Taxonomy" id="230495"/>
    <lineage>
        <taxon>Bacteria</taxon>
        <taxon>Pseudomonadati</taxon>
        <taxon>Pseudomonadota</taxon>
        <taxon>Gammaproteobacteria</taxon>
        <taxon>Oceanospirillales</taxon>
        <taxon>Saccharospirillaceae</taxon>
        <taxon>Reinekea</taxon>
    </lineage>
</organism>
<gene>
    <name evidence="3" type="ORF">BCF53_101410</name>
</gene>
<evidence type="ECO:0000259" key="2">
    <source>
        <dbReference type="Pfam" id="PF08327"/>
    </source>
</evidence>
<dbReference type="Proteomes" id="UP000295793">
    <property type="component" value="Unassembled WGS sequence"/>
</dbReference>
<dbReference type="SUPFAM" id="SSF55961">
    <property type="entry name" value="Bet v1-like"/>
    <property type="match status" value="1"/>
</dbReference>
<dbReference type="InterPro" id="IPR013538">
    <property type="entry name" value="ASHA1/2-like_C"/>
</dbReference>
<name>A0A4R3IE81_9GAMM</name>
<dbReference type="InterPro" id="IPR023393">
    <property type="entry name" value="START-like_dom_sf"/>
</dbReference>
<evidence type="ECO:0000313" key="3">
    <source>
        <dbReference type="EMBL" id="TCS44067.1"/>
    </source>
</evidence>
<feature type="domain" description="Activator of Hsp90 ATPase homologue 1/2-like C-terminal" evidence="2">
    <location>
        <begin position="12"/>
        <end position="124"/>
    </location>
</feature>